<dbReference type="EMBL" id="JAZGQO010000018">
    <property type="protein sequence ID" value="KAK6167139.1"/>
    <property type="molecule type" value="Genomic_DNA"/>
</dbReference>
<evidence type="ECO:0000313" key="1">
    <source>
        <dbReference type="EMBL" id="KAK6167139.1"/>
    </source>
</evidence>
<gene>
    <name evidence="1" type="ORF">SNE40_021237</name>
</gene>
<name>A0AAN8GGL1_PATCE</name>
<comment type="caution">
    <text evidence="1">The sequence shown here is derived from an EMBL/GenBank/DDBJ whole genome shotgun (WGS) entry which is preliminary data.</text>
</comment>
<evidence type="ECO:0000313" key="2">
    <source>
        <dbReference type="Proteomes" id="UP001347796"/>
    </source>
</evidence>
<dbReference type="AlphaFoldDB" id="A0AAN8GGL1"/>
<organism evidence="1 2">
    <name type="scientific">Patella caerulea</name>
    <name type="common">Rayed Mediterranean limpet</name>
    <dbReference type="NCBI Taxonomy" id="87958"/>
    <lineage>
        <taxon>Eukaryota</taxon>
        <taxon>Metazoa</taxon>
        <taxon>Spiralia</taxon>
        <taxon>Lophotrochozoa</taxon>
        <taxon>Mollusca</taxon>
        <taxon>Gastropoda</taxon>
        <taxon>Patellogastropoda</taxon>
        <taxon>Patelloidea</taxon>
        <taxon>Patellidae</taxon>
        <taxon>Patella</taxon>
    </lineage>
</organism>
<sequence length="132" mass="16273">MIRLWNTKREARSKFYWNYFKVSEQIKHYEEWVSRNTPLLPIRFRAPNMECEDEESKKLRVERGIQNFITLIKSTKINSEKHKTAYMTLDNFIFETLSDIPIDNVKEYLRQMWKDECLQNEDQSHKIWKYTE</sequence>
<proteinExistence type="predicted"/>
<reference evidence="1 2" key="1">
    <citation type="submission" date="2024-01" db="EMBL/GenBank/DDBJ databases">
        <title>The genome of the rayed Mediterranean limpet Patella caerulea (Linnaeus, 1758).</title>
        <authorList>
            <person name="Anh-Thu Weber A."/>
            <person name="Halstead-Nussloch G."/>
        </authorList>
    </citation>
    <scope>NUCLEOTIDE SEQUENCE [LARGE SCALE GENOMIC DNA]</scope>
    <source>
        <strain evidence="1">AATW-2023a</strain>
        <tissue evidence="1">Whole specimen</tissue>
    </source>
</reference>
<accession>A0AAN8GGL1</accession>
<keyword evidence="2" id="KW-1185">Reference proteome</keyword>
<dbReference type="Proteomes" id="UP001347796">
    <property type="component" value="Unassembled WGS sequence"/>
</dbReference>
<protein>
    <submittedName>
        <fullName evidence="1">Uncharacterized protein</fullName>
    </submittedName>
</protein>